<keyword evidence="4 10" id="KW-0808">Transferase</keyword>
<dbReference type="PANTHER" id="PTHR33908">
    <property type="entry name" value="MANNOSYLTRANSFERASE YKCB-RELATED"/>
    <property type="match status" value="1"/>
</dbReference>
<evidence type="ECO:0000256" key="4">
    <source>
        <dbReference type="ARBA" id="ARBA00022679"/>
    </source>
</evidence>
<evidence type="ECO:0000313" key="11">
    <source>
        <dbReference type="Proteomes" id="UP000289166"/>
    </source>
</evidence>
<feature type="domain" description="Glycosyltransferase RgtA/B/C/D-like" evidence="9">
    <location>
        <begin position="76"/>
        <end position="222"/>
    </location>
</feature>
<dbReference type="AlphaFoldDB" id="A0A4Q0I5R8"/>
<dbReference type="GO" id="GO:0009103">
    <property type="term" value="P:lipopolysaccharide biosynthetic process"/>
    <property type="evidence" value="ECO:0007669"/>
    <property type="project" value="UniProtKB-ARBA"/>
</dbReference>
<feature type="transmembrane region" description="Helical" evidence="8">
    <location>
        <begin position="12"/>
        <end position="31"/>
    </location>
</feature>
<organism evidence="10 11">
    <name type="scientific">Acetivibrio mesophilus</name>
    <dbReference type="NCBI Taxonomy" id="2487273"/>
    <lineage>
        <taxon>Bacteria</taxon>
        <taxon>Bacillati</taxon>
        <taxon>Bacillota</taxon>
        <taxon>Clostridia</taxon>
        <taxon>Eubacteriales</taxon>
        <taxon>Oscillospiraceae</taxon>
        <taxon>Acetivibrio</taxon>
    </lineage>
</organism>
<feature type="transmembrane region" description="Helical" evidence="8">
    <location>
        <begin position="373"/>
        <end position="391"/>
    </location>
</feature>
<feature type="transmembrane region" description="Helical" evidence="8">
    <location>
        <begin position="346"/>
        <end position="366"/>
    </location>
</feature>
<evidence type="ECO:0000313" key="10">
    <source>
        <dbReference type="EMBL" id="RXE59714.1"/>
    </source>
</evidence>
<dbReference type="RefSeq" id="WP_069193598.1">
    <property type="nucleotide sequence ID" value="NZ_RLII01000004.1"/>
</dbReference>
<comment type="caution">
    <text evidence="10">The sequence shown here is derived from an EMBL/GenBank/DDBJ whole genome shotgun (WGS) entry which is preliminary data.</text>
</comment>
<evidence type="ECO:0000256" key="5">
    <source>
        <dbReference type="ARBA" id="ARBA00022692"/>
    </source>
</evidence>
<proteinExistence type="predicted"/>
<accession>A0A4Q0I5R8</accession>
<dbReference type="EMBL" id="RLII01000004">
    <property type="protein sequence ID" value="RXE59714.1"/>
    <property type="molecule type" value="Genomic_DNA"/>
</dbReference>
<feature type="transmembrane region" description="Helical" evidence="8">
    <location>
        <begin position="397"/>
        <end position="417"/>
    </location>
</feature>
<evidence type="ECO:0000256" key="1">
    <source>
        <dbReference type="ARBA" id="ARBA00004651"/>
    </source>
</evidence>
<keyword evidence="5 8" id="KW-0812">Transmembrane</keyword>
<feature type="transmembrane region" description="Helical" evidence="8">
    <location>
        <begin position="169"/>
        <end position="198"/>
    </location>
</feature>
<keyword evidence="11" id="KW-1185">Reference proteome</keyword>
<comment type="subcellular location">
    <subcellularLocation>
        <location evidence="1">Cell membrane</location>
        <topology evidence="1">Multi-pass membrane protein</topology>
    </subcellularLocation>
</comment>
<dbReference type="InterPro" id="IPR038731">
    <property type="entry name" value="RgtA/B/C-like"/>
</dbReference>
<reference evidence="11" key="1">
    <citation type="submission" date="2018-11" db="EMBL/GenBank/DDBJ databases">
        <title>Genome sequencing of a novel mesophilic and cellulolytic organism within the genus Hungateiclostridium.</title>
        <authorList>
            <person name="Rettenmaier R."/>
            <person name="Liebl W."/>
            <person name="Zverlov V."/>
        </authorList>
    </citation>
    <scope>NUCLEOTIDE SEQUENCE [LARGE SCALE GENOMIC DNA]</scope>
    <source>
        <strain evidence="11">N2K1</strain>
    </source>
</reference>
<evidence type="ECO:0000259" key="9">
    <source>
        <dbReference type="Pfam" id="PF13231"/>
    </source>
</evidence>
<sequence length="430" mass="49867">MISKFIDYIKKNKYLIVILIGVILRLIWIFAMPTYPETDFMWYHVKGKEIAEGKGFLNGIYPYYTGRPGVPTAFRPIGYPGTLAILYFIFGADFMVAKLFNVALSTLIMFLTYKLCDKFFGSKIAFLTLLIFALSPLAIAYNSIICSEILFSALLMLSIYLFFNKNNPFIIGLLIGYLTLVRPIGVFIPTIFVLYEFIRRDVGLKHKIKYVAAFAVSVGLVIAPWMIRNYVVFGEPVFSTNGGYVFYVNNNDYATGSWSDPFKYPDSPMLQYKTEDGFDEMAIHKLGNKLAKEWIKENPKRFVELAFLRIANSYWYKTDDIMWALTIGINQWHPITSKAVKLEKLLYRPFYIVLFIFIIYAVVRFIRHRKIDFTTFILLIFLYFNAMMFVLEGNPRYVFPLHPIYTIGVSFVIINILKKLLPERFSAILS</sequence>
<feature type="transmembrane region" description="Helical" evidence="8">
    <location>
        <begin position="124"/>
        <end position="157"/>
    </location>
</feature>
<gene>
    <name evidence="10" type="ORF">EFD62_05190</name>
</gene>
<keyword evidence="3" id="KW-0328">Glycosyltransferase</keyword>
<keyword evidence="7 8" id="KW-0472">Membrane</keyword>
<dbReference type="PANTHER" id="PTHR33908:SF11">
    <property type="entry name" value="MEMBRANE PROTEIN"/>
    <property type="match status" value="1"/>
</dbReference>
<dbReference type="Proteomes" id="UP000289166">
    <property type="component" value="Unassembled WGS sequence"/>
</dbReference>
<evidence type="ECO:0000256" key="3">
    <source>
        <dbReference type="ARBA" id="ARBA00022676"/>
    </source>
</evidence>
<feature type="transmembrane region" description="Helical" evidence="8">
    <location>
        <begin position="84"/>
        <end position="112"/>
    </location>
</feature>
<keyword evidence="6 8" id="KW-1133">Transmembrane helix</keyword>
<keyword evidence="2" id="KW-1003">Cell membrane</keyword>
<dbReference type="InterPro" id="IPR050297">
    <property type="entry name" value="LipidA_mod_glycosyltrf_83"/>
</dbReference>
<dbReference type="Pfam" id="PF13231">
    <property type="entry name" value="PMT_2"/>
    <property type="match status" value="1"/>
</dbReference>
<evidence type="ECO:0000256" key="7">
    <source>
        <dbReference type="ARBA" id="ARBA00023136"/>
    </source>
</evidence>
<evidence type="ECO:0000256" key="2">
    <source>
        <dbReference type="ARBA" id="ARBA00022475"/>
    </source>
</evidence>
<feature type="transmembrane region" description="Helical" evidence="8">
    <location>
        <begin position="210"/>
        <end position="227"/>
    </location>
</feature>
<evidence type="ECO:0000256" key="8">
    <source>
        <dbReference type="SAM" id="Phobius"/>
    </source>
</evidence>
<protein>
    <submittedName>
        <fullName evidence="10">Glycosyl transferase</fullName>
    </submittedName>
</protein>
<evidence type="ECO:0000256" key="6">
    <source>
        <dbReference type="ARBA" id="ARBA00022989"/>
    </source>
</evidence>
<name>A0A4Q0I5R8_9FIRM</name>
<dbReference type="GO" id="GO:0016763">
    <property type="term" value="F:pentosyltransferase activity"/>
    <property type="evidence" value="ECO:0007669"/>
    <property type="project" value="TreeGrafter"/>
</dbReference>
<dbReference type="GO" id="GO:0005886">
    <property type="term" value="C:plasma membrane"/>
    <property type="evidence" value="ECO:0007669"/>
    <property type="project" value="UniProtKB-SubCell"/>
</dbReference>
<dbReference type="OrthoDB" id="136232at2"/>